<dbReference type="PRINTS" id="PR00081">
    <property type="entry name" value="GDHRDH"/>
</dbReference>
<keyword evidence="4" id="KW-0812">Transmembrane</keyword>
<evidence type="ECO:0000313" key="5">
    <source>
        <dbReference type="EMBL" id="PRP82383.1"/>
    </source>
</evidence>
<dbReference type="GO" id="GO:0016020">
    <property type="term" value="C:membrane"/>
    <property type="evidence" value="ECO:0007669"/>
    <property type="project" value="TreeGrafter"/>
</dbReference>
<comment type="caution">
    <text evidence="5">The sequence shown here is derived from an EMBL/GenBank/DDBJ whole genome shotgun (WGS) entry which is preliminary data.</text>
</comment>
<keyword evidence="6" id="KW-1185">Reference proteome</keyword>
<evidence type="ECO:0000256" key="2">
    <source>
        <dbReference type="ARBA" id="ARBA00023002"/>
    </source>
</evidence>
<sequence length="385" mass="43503">MHQWNPLGPALWTIVTFSGRPGCWGTSTNLTNIFKMRMLKNLIVRIFRYLFVYCSIAIDLWDIYVHSILSIFLFVRPLPYIKTERSAILITGVSSGIGRYLAHQFAYRGYTVFGTVRNAKDAQKFESDISDLKTKGGKAYGHLHAVVMDVTDKEQCRAAVNSIEARLKRDDLHLHALINNAGFFADVPIALSTDEFKEKMMDINFHGPARLVQLFLPLLTKVKGSRIVNIGSVASFVSGPLLGVYGASKAALRSYSEALNIEYAKLGVSVSHINTGSIDTRMMNQWKDRKPLSQSPYTNVDENDSDTPLYKDMQQLTDQARDMVEYSSGLLYQSEQASCRRVERRLKGSWPLPHYYAGFDSKILRTLCSIMPDNLRVTLTGRQHK</sequence>
<dbReference type="InParanoid" id="A0A2P6NEJ7"/>
<proteinExistence type="inferred from homology"/>
<dbReference type="InterPro" id="IPR036291">
    <property type="entry name" value="NAD(P)-bd_dom_sf"/>
</dbReference>
<dbReference type="Gene3D" id="3.40.50.720">
    <property type="entry name" value="NAD(P)-binding Rossmann-like Domain"/>
    <property type="match status" value="1"/>
</dbReference>
<evidence type="ECO:0000256" key="4">
    <source>
        <dbReference type="SAM" id="Phobius"/>
    </source>
</evidence>
<dbReference type="InterPro" id="IPR002347">
    <property type="entry name" value="SDR_fam"/>
</dbReference>
<dbReference type="PRINTS" id="PR00080">
    <property type="entry name" value="SDRFAMILY"/>
</dbReference>
<protein>
    <submittedName>
        <fullName evidence="5">Uncharacterized protein</fullName>
    </submittedName>
</protein>
<reference evidence="5 6" key="1">
    <citation type="journal article" date="2018" name="Genome Biol. Evol.">
        <title>Multiple Roots of Fruiting Body Formation in Amoebozoa.</title>
        <authorList>
            <person name="Hillmann F."/>
            <person name="Forbes G."/>
            <person name="Novohradska S."/>
            <person name="Ferling I."/>
            <person name="Riege K."/>
            <person name="Groth M."/>
            <person name="Westermann M."/>
            <person name="Marz M."/>
            <person name="Spaller T."/>
            <person name="Winckler T."/>
            <person name="Schaap P."/>
            <person name="Glockner G."/>
        </authorList>
    </citation>
    <scope>NUCLEOTIDE SEQUENCE [LARGE SCALE GENOMIC DNA]</scope>
    <source>
        <strain evidence="5 6">Jena</strain>
    </source>
</reference>
<dbReference type="SUPFAM" id="SSF51735">
    <property type="entry name" value="NAD(P)-binding Rossmann-fold domains"/>
    <property type="match status" value="1"/>
</dbReference>
<comment type="similarity">
    <text evidence="1 3">Belongs to the short-chain dehydrogenases/reductases (SDR) family.</text>
</comment>
<keyword evidence="2" id="KW-0560">Oxidoreductase</keyword>
<evidence type="ECO:0000256" key="1">
    <source>
        <dbReference type="ARBA" id="ARBA00006484"/>
    </source>
</evidence>
<dbReference type="EMBL" id="MDYQ01000104">
    <property type="protein sequence ID" value="PRP82383.1"/>
    <property type="molecule type" value="Genomic_DNA"/>
</dbReference>
<gene>
    <name evidence="5" type="ORF">PROFUN_10159</name>
</gene>
<accession>A0A2P6NEJ7</accession>
<dbReference type="Pfam" id="PF00106">
    <property type="entry name" value="adh_short"/>
    <property type="match status" value="1"/>
</dbReference>
<evidence type="ECO:0000313" key="6">
    <source>
        <dbReference type="Proteomes" id="UP000241769"/>
    </source>
</evidence>
<keyword evidence="4" id="KW-1133">Transmembrane helix</keyword>
<dbReference type="PANTHER" id="PTHR44196">
    <property type="entry name" value="DEHYDROGENASE/REDUCTASE SDR FAMILY MEMBER 7B"/>
    <property type="match status" value="1"/>
</dbReference>
<dbReference type="AlphaFoldDB" id="A0A2P6NEJ7"/>
<dbReference type="PANTHER" id="PTHR44196:SF1">
    <property type="entry name" value="DEHYDROGENASE_REDUCTASE SDR FAMILY MEMBER 7B"/>
    <property type="match status" value="1"/>
</dbReference>
<dbReference type="STRING" id="1890364.A0A2P6NEJ7"/>
<keyword evidence="4" id="KW-0472">Membrane</keyword>
<dbReference type="GO" id="GO:0016491">
    <property type="term" value="F:oxidoreductase activity"/>
    <property type="evidence" value="ECO:0007669"/>
    <property type="project" value="UniProtKB-KW"/>
</dbReference>
<organism evidence="5 6">
    <name type="scientific">Planoprotostelium fungivorum</name>
    <dbReference type="NCBI Taxonomy" id="1890364"/>
    <lineage>
        <taxon>Eukaryota</taxon>
        <taxon>Amoebozoa</taxon>
        <taxon>Evosea</taxon>
        <taxon>Variosea</taxon>
        <taxon>Cavosteliida</taxon>
        <taxon>Cavosteliaceae</taxon>
        <taxon>Planoprotostelium</taxon>
    </lineage>
</organism>
<dbReference type="Proteomes" id="UP000241769">
    <property type="component" value="Unassembled WGS sequence"/>
</dbReference>
<name>A0A2P6NEJ7_9EUKA</name>
<evidence type="ECO:0000256" key="3">
    <source>
        <dbReference type="RuleBase" id="RU000363"/>
    </source>
</evidence>
<feature type="transmembrane region" description="Helical" evidence="4">
    <location>
        <begin position="49"/>
        <end position="75"/>
    </location>
</feature>
<dbReference type="CDD" id="cd05233">
    <property type="entry name" value="SDR_c"/>
    <property type="match status" value="1"/>
</dbReference>
<dbReference type="OrthoDB" id="2102561at2759"/>